<dbReference type="InterPro" id="IPR036236">
    <property type="entry name" value="Znf_C2H2_sf"/>
</dbReference>
<comment type="similarity">
    <text evidence="2">Belongs to the krueppel C2H2-type zinc-finger protein family.</text>
</comment>
<dbReference type="Gene3D" id="3.30.160.60">
    <property type="entry name" value="Classic Zinc Finger"/>
    <property type="match status" value="4"/>
</dbReference>
<evidence type="ECO:0000256" key="7">
    <source>
        <dbReference type="ARBA" id="ARBA00023015"/>
    </source>
</evidence>
<feature type="compositionally biased region" description="Acidic residues" evidence="12">
    <location>
        <begin position="264"/>
        <end position="277"/>
    </location>
</feature>
<dbReference type="InterPro" id="IPR013087">
    <property type="entry name" value="Znf_C2H2_type"/>
</dbReference>
<dbReference type="Pfam" id="PF00096">
    <property type="entry name" value="zf-C2H2"/>
    <property type="match status" value="2"/>
</dbReference>
<keyword evidence="6" id="KW-0862">Zinc</keyword>
<feature type="region of interest" description="Disordered" evidence="12">
    <location>
        <begin position="117"/>
        <end position="315"/>
    </location>
</feature>
<keyword evidence="7" id="KW-0805">Transcription regulation</keyword>
<dbReference type="SUPFAM" id="SSF57667">
    <property type="entry name" value="beta-beta-alpha zinc fingers"/>
    <property type="match status" value="2"/>
</dbReference>
<keyword evidence="4" id="KW-0677">Repeat</keyword>
<reference evidence="16" key="1">
    <citation type="submission" date="2025-08" db="UniProtKB">
        <authorList>
            <consortium name="RefSeq"/>
        </authorList>
    </citation>
    <scope>IDENTIFICATION</scope>
    <source>
        <tissue evidence="16">Whole organism</tissue>
    </source>
</reference>
<evidence type="ECO:0000256" key="10">
    <source>
        <dbReference type="ARBA" id="ARBA00023242"/>
    </source>
</evidence>
<dbReference type="FunFam" id="3.30.160.60:FF:000075">
    <property type="entry name" value="Putative zinc finger protein 536"/>
    <property type="match status" value="1"/>
</dbReference>
<dbReference type="SMART" id="SM00355">
    <property type="entry name" value="ZnF_C2H2"/>
    <property type="match status" value="5"/>
</dbReference>
<dbReference type="SMART" id="SM00225">
    <property type="entry name" value="BTB"/>
    <property type="match status" value="1"/>
</dbReference>
<evidence type="ECO:0000256" key="11">
    <source>
        <dbReference type="PROSITE-ProRule" id="PRU00042"/>
    </source>
</evidence>
<sequence>MSSGLLSLKWNNHRSTFFHVLSTIRSKESYCDVTLACDGRFYSLHKFVLSTCSEYFEEMFERTQCKHPVIVLKDINSEDLEALLNYMYVGEVNVVQEKLAGLIKAAECLKIKGLAVPDEDPMESKDNSSIGREQHKRSQRGEDSPRAKRRRRENSSDVSEEILSPVRSRPSGRSRDHHHHHHHHGSHNAKSAPVAPSGDNEDGTRETQGLTDASEEAENSSINANRQTDSSSNKTNSAQSSSHKKEVVPEEVTLDDDNVKSEPLDLDNEDTGDDDMDNKDGLHHDLGFDGSDTMGGADDDGNYVDVDPSMLGQGQPQSVEDVVAQAMPGSSGFQGNSFPLWEGDGSLSGFPSEGFSGDSSQARQMVALPPWMGGSQDPTNCDTLSTMDQQQQEFVAALLQTLDPVTLTTTEDESLSLNIASMGSVAAARYDDESQDVHSYQCPCCSYTTLDKDDLDVHACAEHPDGVFSCKDCTFTTDRWGKYSRHINKHVIADKTFSCSYCSYRTKTKGSYDSHMRTHTGEKPYACSYCPYRSSQRVHLKIHVRTHTGEKPFACPNCPYQATQNSSLKRHIQTQHPPTPRTTRRYNKYTAIMPATSSQQPASSATQLMMPASALLYGKALHGFQLMQQQTSPAEQHLRELLQHQLQQFLSSSGGAQFQSAAKLQEKSLSEKISPMISSEKKSATDLSKTCLADELGTTDKVASEPDISSYAVSLKNSTSNSLDLETGKFISTASNGKH</sequence>
<feature type="compositionally biased region" description="Polar residues" evidence="12">
    <location>
        <begin position="219"/>
        <end position="229"/>
    </location>
</feature>
<dbReference type="GO" id="GO:0000978">
    <property type="term" value="F:RNA polymerase II cis-regulatory region sequence-specific DNA binding"/>
    <property type="evidence" value="ECO:0007669"/>
    <property type="project" value="TreeGrafter"/>
</dbReference>
<dbReference type="GO" id="GO:0000981">
    <property type="term" value="F:DNA-binding transcription factor activity, RNA polymerase II-specific"/>
    <property type="evidence" value="ECO:0007669"/>
    <property type="project" value="TreeGrafter"/>
</dbReference>
<keyword evidence="5 11" id="KW-0863">Zinc-finger</keyword>
<dbReference type="InterPro" id="IPR050457">
    <property type="entry name" value="ZnFinger_BTB_dom_contain"/>
</dbReference>
<keyword evidence="8" id="KW-0238">DNA-binding</keyword>
<feature type="domain" description="C2H2-type" evidence="14">
    <location>
        <begin position="497"/>
        <end position="524"/>
    </location>
</feature>
<dbReference type="AlphaFoldDB" id="A0A8B7PAD9"/>
<evidence type="ECO:0000256" key="9">
    <source>
        <dbReference type="ARBA" id="ARBA00023163"/>
    </source>
</evidence>
<evidence type="ECO:0000259" key="13">
    <source>
        <dbReference type="PROSITE" id="PS50097"/>
    </source>
</evidence>
<name>A0A8B7PAD9_HYAAZ</name>
<dbReference type="CDD" id="cd18315">
    <property type="entry name" value="BTB_POZ_BAB-like"/>
    <property type="match status" value="1"/>
</dbReference>
<evidence type="ECO:0000313" key="15">
    <source>
        <dbReference type="Proteomes" id="UP000694843"/>
    </source>
</evidence>
<dbReference type="PROSITE" id="PS50157">
    <property type="entry name" value="ZINC_FINGER_C2H2_2"/>
    <property type="match status" value="2"/>
</dbReference>
<evidence type="ECO:0000256" key="4">
    <source>
        <dbReference type="ARBA" id="ARBA00022737"/>
    </source>
</evidence>
<accession>A0A8B7PAD9</accession>
<organism evidence="15 16">
    <name type="scientific">Hyalella azteca</name>
    <name type="common">Amphipod</name>
    <dbReference type="NCBI Taxonomy" id="294128"/>
    <lineage>
        <taxon>Eukaryota</taxon>
        <taxon>Metazoa</taxon>
        <taxon>Ecdysozoa</taxon>
        <taxon>Arthropoda</taxon>
        <taxon>Crustacea</taxon>
        <taxon>Multicrustacea</taxon>
        <taxon>Malacostraca</taxon>
        <taxon>Eumalacostraca</taxon>
        <taxon>Peracarida</taxon>
        <taxon>Amphipoda</taxon>
        <taxon>Senticaudata</taxon>
        <taxon>Talitrida</taxon>
        <taxon>Talitroidea</taxon>
        <taxon>Hyalellidae</taxon>
        <taxon>Hyalella</taxon>
    </lineage>
</organism>
<feature type="compositionally biased region" description="Basic residues" evidence="12">
    <location>
        <begin position="170"/>
        <end position="187"/>
    </location>
</feature>
<dbReference type="RefSeq" id="XP_018023119.1">
    <property type="nucleotide sequence ID" value="XM_018167630.2"/>
</dbReference>
<feature type="domain" description="BTB" evidence="13">
    <location>
        <begin position="31"/>
        <end position="96"/>
    </location>
</feature>
<dbReference type="OrthoDB" id="6359816at2759"/>
<dbReference type="Gene3D" id="3.30.710.10">
    <property type="entry name" value="Potassium Channel Kv1.1, Chain A"/>
    <property type="match status" value="1"/>
</dbReference>
<evidence type="ECO:0000256" key="2">
    <source>
        <dbReference type="ARBA" id="ARBA00006991"/>
    </source>
</evidence>
<gene>
    <name evidence="16" type="primary">LOC108679105</name>
</gene>
<feature type="compositionally biased region" description="Low complexity" evidence="12">
    <location>
        <begin position="230"/>
        <end position="241"/>
    </location>
</feature>
<dbReference type="GO" id="GO:0005634">
    <property type="term" value="C:nucleus"/>
    <property type="evidence" value="ECO:0007669"/>
    <property type="project" value="UniProtKB-SubCell"/>
</dbReference>
<feature type="compositionally biased region" description="Basic and acidic residues" evidence="12">
    <location>
        <begin position="278"/>
        <end position="287"/>
    </location>
</feature>
<dbReference type="FunFam" id="3.30.160.60:FF:001485">
    <property type="entry name" value="Krueppel-related zinc finger protein"/>
    <property type="match status" value="1"/>
</dbReference>
<evidence type="ECO:0000256" key="1">
    <source>
        <dbReference type="ARBA" id="ARBA00004123"/>
    </source>
</evidence>
<evidence type="ECO:0000256" key="8">
    <source>
        <dbReference type="ARBA" id="ARBA00023125"/>
    </source>
</evidence>
<dbReference type="PANTHER" id="PTHR46105:SF28">
    <property type="entry name" value="ZINC FINGER PROTEIN 37-LIKE"/>
    <property type="match status" value="1"/>
</dbReference>
<keyword evidence="10" id="KW-0539">Nucleus</keyword>
<evidence type="ECO:0000313" key="16">
    <source>
        <dbReference type="RefSeq" id="XP_018023119.1"/>
    </source>
</evidence>
<evidence type="ECO:0000256" key="12">
    <source>
        <dbReference type="SAM" id="MobiDB-lite"/>
    </source>
</evidence>
<evidence type="ECO:0000256" key="3">
    <source>
        <dbReference type="ARBA" id="ARBA00022723"/>
    </source>
</evidence>
<dbReference type="SUPFAM" id="SSF54695">
    <property type="entry name" value="POZ domain"/>
    <property type="match status" value="1"/>
</dbReference>
<dbReference type="PROSITE" id="PS50097">
    <property type="entry name" value="BTB"/>
    <property type="match status" value="1"/>
</dbReference>
<dbReference type="InterPro" id="IPR000210">
    <property type="entry name" value="BTB/POZ_dom"/>
</dbReference>
<dbReference type="GeneID" id="108679105"/>
<keyword evidence="3" id="KW-0479">Metal-binding</keyword>
<dbReference type="GO" id="GO:0008270">
    <property type="term" value="F:zinc ion binding"/>
    <property type="evidence" value="ECO:0007669"/>
    <property type="project" value="UniProtKB-KW"/>
</dbReference>
<evidence type="ECO:0000256" key="6">
    <source>
        <dbReference type="ARBA" id="ARBA00022833"/>
    </source>
</evidence>
<proteinExistence type="inferred from homology"/>
<dbReference type="Pfam" id="PF00651">
    <property type="entry name" value="BTB"/>
    <property type="match status" value="1"/>
</dbReference>
<comment type="subcellular location">
    <subcellularLocation>
        <location evidence="1">Nucleus</location>
    </subcellularLocation>
</comment>
<dbReference type="PANTHER" id="PTHR46105">
    <property type="entry name" value="AGAP004733-PA"/>
    <property type="match status" value="1"/>
</dbReference>
<keyword evidence="15" id="KW-1185">Reference proteome</keyword>
<evidence type="ECO:0000259" key="14">
    <source>
        <dbReference type="PROSITE" id="PS50157"/>
    </source>
</evidence>
<evidence type="ECO:0000256" key="5">
    <source>
        <dbReference type="ARBA" id="ARBA00022771"/>
    </source>
</evidence>
<dbReference type="KEGG" id="hazt:108679105"/>
<keyword evidence="9" id="KW-0804">Transcription</keyword>
<protein>
    <submittedName>
        <fullName evidence="16">Zinc finger and BTB domain-containing protein 17 isoform X1</fullName>
    </submittedName>
</protein>
<dbReference type="Proteomes" id="UP000694843">
    <property type="component" value="Unplaced"/>
</dbReference>
<dbReference type="InterPro" id="IPR011333">
    <property type="entry name" value="SKP1/BTB/POZ_sf"/>
</dbReference>
<feature type="domain" description="C2H2-type" evidence="14">
    <location>
        <begin position="525"/>
        <end position="552"/>
    </location>
</feature>